<dbReference type="Proteomes" id="UP000703269">
    <property type="component" value="Unassembled WGS sequence"/>
</dbReference>
<sequence length="87" mass="9390">MHSGASETRGRTWAARCSLLAGGAGAHEVLEHLGPVGRLLSSAALHWPLREQLYTSTATGIQEEQTSSPSLLRCCAETYCHTRQRGL</sequence>
<reference evidence="1 2" key="1">
    <citation type="submission" date="2021-08" db="EMBL/GenBank/DDBJ databases">
        <title>Draft Genome Sequence of Phanerochaete sordida strain YK-624.</title>
        <authorList>
            <person name="Mori T."/>
            <person name="Dohra H."/>
            <person name="Suzuki T."/>
            <person name="Kawagishi H."/>
            <person name="Hirai H."/>
        </authorList>
    </citation>
    <scope>NUCLEOTIDE SEQUENCE [LARGE SCALE GENOMIC DNA]</scope>
    <source>
        <strain evidence="1 2">YK-624</strain>
    </source>
</reference>
<protein>
    <submittedName>
        <fullName evidence="1">Uncharacterized protein</fullName>
    </submittedName>
</protein>
<evidence type="ECO:0000313" key="1">
    <source>
        <dbReference type="EMBL" id="GJE99379.1"/>
    </source>
</evidence>
<gene>
    <name evidence="1" type="ORF">PsYK624_156330</name>
</gene>
<evidence type="ECO:0000313" key="2">
    <source>
        <dbReference type="Proteomes" id="UP000703269"/>
    </source>
</evidence>
<keyword evidence="2" id="KW-1185">Reference proteome</keyword>
<proteinExistence type="predicted"/>
<comment type="caution">
    <text evidence="1">The sequence shown here is derived from an EMBL/GenBank/DDBJ whole genome shotgun (WGS) entry which is preliminary data.</text>
</comment>
<accession>A0A9P3GTG3</accession>
<dbReference type="AlphaFoldDB" id="A0A9P3GTG3"/>
<organism evidence="1 2">
    <name type="scientific">Phanerochaete sordida</name>
    <dbReference type="NCBI Taxonomy" id="48140"/>
    <lineage>
        <taxon>Eukaryota</taxon>
        <taxon>Fungi</taxon>
        <taxon>Dikarya</taxon>
        <taxon>Basidiomycota</taxon>
        <taxon>Agaricomycotina</taxon>
        <taxon>Agaricomycetes</taxon>
        <taxon>Polyporales</taxon>
        <taxon>Phanerochaetaceae</taxon>
        <taxon>Phanerochaete</taxon>
    </lineage>
</organism>
<name>A0A9P3GTG3_9APHY</name>
<dbReference type="EMBL" id="BPQB01000108">
    <property type="protein sequence ID" value="GJE99379.1"/>
    <property type="molecule type" value="Genomic_DNA"/>
</dbReference>